<comment type="caution">
    <text evidence="1">The sequence shown here is derived from an EMBL/GenBank/DDBJ whole genome shotgun (WGS) entry which is preliminary data.</text>
</comment>
<reference evidence="1 2" key="2">
    <citation type="submission" date="2017-10" db="EMBL/GenBank/DDBJ databases">
        <title>Genome analyses suggest a sexual origin of heterokaryosis in a supposedly ancient asexual fungus.</title>
        <authorList>
            <person name="Corradi N."/>
            <person name="Sedzielewska K."/>
            <person name="Noel J."/>
            <person name="Charron P."/>
            <person name="Farinelli L."/>
            <person name="Marton T."/>
            <person name="Kruger M."/>
            <person name="Pelin A."/>
            <person name="Brachmann A."/>
            <person name="Corradi N."/>
        </authorList>
    </citation>
    <scope>NUCLEOTIDE SEQUENCE [LARGE SCALE GENOMIC DNA]</scope>
    <source>
        <strain evidence="1 2">A1</strain>
    </source>
</reference>
<gene>
    <name evidence="1" type="ORF">RhiirA1_482695</name>
</gene>
<dbReference type="OrthoDB" id="2316528at2759"/>
<dbReference type="VEuPathDB" id="FungiDB:RhiirA1_482695"/>
<organism evidence="1 2">
    <name type="scientific">Rhizophagus irregularis</name>
    <dbReference type="NCBI Taxonomy" id="588596"/>
    <lineage>
        <taxon>Eukaryota</taxon>
        <taxon>Fungi</taxon>
        <taxon>Fungi incertae sedis</taxon>
        <taxon>Mucoromycota</taxon>
        <taxon>Glomeromycotina</taxon>
        <taxon>Glomeromycetes</taxon>
        <taxon>Glomerales</taxon>
        <taxon>Glomeraceae</taxon>
        <taxon>Rhizophagus</taxon>
    </lineage>
</organism>
<dbReference type="EMBL" id="LLXH01006753">
    <property type="protein sequence ID" value="PKC51906.1"/>
    <property type="molecule type" value="Genomic_DNA"/>
</dbReference>
<protein>
    <submittedName>
        <fullName evidence="1">Uncharacterized protein</fullName>
    </submittedName>
</protein>
<evidence type="ECO:0000313" key="2">
    <source>
        <dbReference type="Proteomes" id="UP000232688"/>
    </source>
</evidence>
<dbReference type="AlphaFoldDB" id="A0A2I1FPD9"/>
<proteinExistence type="predicted"/>
<dbReference type="Proteomes" id="UP000232688">
    <property type="component" value="Unassembled WGS sequence"/>
</dbReference>
<name>A0A2I1FPD9_9GLOM</name>
<evidence type="ECO:0000313" key="1">
    <source>
        <dbReference type="EMBL" id="PKC51906.1"/>
    </source>
</evidence>
<accession>A0A2I1FPD9</accession>
<reference evidence="1 2" key="1">
    <citation type="submission" date="2017-10" db="EMBL/GenBank/DDBJ databases">
        <title>Extensive intraspecific genome diversity in a model arbuscular mycorrhizal fungus.</title>
        <authorList>
            <person name="Chen E.C.H."/>
            <person name="Morin E."/>
            <person name="Baudet D."/>
            <person name="Noel J."/>
            <person name="Ndikumana S."/>
            <person name="Charron P."/>
            <person name="St-Onge C."/>
            <person name="Giorgi J."/>
            <person name="Grigoriev I.V."/>
            <person name="Roux C."/>
            <person name="Martin F.M."/>
            <person name="Corradi N."/>
        </authorList>
    </citation>
    <scope>NUCLEOTIDE SEQUENCE [LARGE SCALE GENOMIC DNA]</scope>
    <source>
        <strain evidence="1 2">A1</strain>
    </source>
</reference>
<sequence length="53" mass="5990">MVGLFDSKEVLYENGIFTSSPTSKPLFSYISFCKVLSVNLIHYIISSLLRNCN</sequence>